<dbReference type="InterPro" id="IPR011761">
    <property type="entry name" value="ATP-grasp"/>
</dbReference>
<gene>
    <name evidence="3" type="ORF">A3A77_04005</name>
</gene>
<dbReference type="GO" id="GO:0005737">
    <property type="term" value="C:cytoplasm"/>
    <property type="evidence" value="ECO:0007669"/>
    <property type="project" value="TreeGrafter"/>
</dbReference>
<dbReference type="AlphaFoldDB" id="A0A1G1VFD9"/>
<protein>
    <recommendedName>
        <fullName evidence="2">ATP-grasp domain-containing protein</fullName>
    </recommendedName>
</protein>
<dbReference type="GO" id="GO:0046872">
    <property type="term" value="F:metal ion binding"/>
    <property type="evidence" value="ECO:0007669"/>
    <property type="project" value="InterPro"/>
</dbReference>
<sequence length="385" mass="44304">MQNMDQFDVLVVYSEAIAQSASQKYAVFPFDPYSRRANYNDAYAYFLKYCARKSLKAAFATSADIVGAGKCSSYWTYKNNFWVKTDRLCSSKQIFDKFSPVNKDQTIKRKLFFSSSEVKPFNDKDLFQVFFDKYKTYLQLKTFSIPTVVVKNANVETIDKALKKLEELIKKIDKEDFTEDIVIKDRFGAGGNNIYKIKADYAKEIQKIVKKKKKVSFVAQPFLKFDKGLALKKFSGFIDIRLIYHNGNIVQTYIRAAKENDFRCNEHQGGTLTYVSKRRIPQRVLKLSLKVAKKLNKKHALFALDFIVTNNNKVYLLEGNTGPGIDWNLLKKVNEKRAKLFIRAIVKDLAQTIHKSKAKIVKPTNCLEKCDAILTPIGVTRFPIQ</sequence>
<dbReference type="PANTHER" id="PTHR21621:SF0">
    <property type="entry name" value="BETA-CITRYLGLUTAMATE SYNTHASE B-RELATED"/>
    <property type="match status" value="1"/>
</dbReference>
<evidence type="ECO:0000313" key="4">
    <source>
        <dbReference type="Proteomes" id="UP000178659"/>
    </source>
</evidence>
<accession>A0A1G1VFD9</accession>
<dbReference type="SUPFAM" id="SSF56059">
    <property type="entry name" value="Glutathione synthetase ATP-binding domain-like"/>
    <property type="match status" value="1"/>
</dbReference>
<reference evidence="3 4" key="1">
    <citation type="journal article" date="2016" name="Nat. Commun.">
        <title>Thousands of microbial genomes shed light on interconnected biogeochemical processes in an aquifer system.</title>
        <authorList>
            <person name="Anantharaman K."/>
            <person name="Brown C.T."/>
            <person name="Hug L.A."/>
            <person name="Sharon I."/>
            <person name="Castelle C.J."/>
            <person name="Probst A.J."/>
            <person name="Thomas B.C."/>
            <person name="Singh A."/>
            <person name="Wilkins M.J."/>
            <person name="Karaoz U."/>
            <person name="Brodie E.L."/>
            <person name="Williams K.H."/>
            <person name="Hubbard S.S."/>
            <person name="Banfield J.F."/>
        </authorList>
    </citation>
    <scope>NUCLEOTIDE SEQUENCE [LARGE SCALE GENOMIC DNA]</scope>
</reference>
<keyword evidence="1" id="KW-0547">Nucleotide-binding</keyword>
<evidence type="ECO:0000256" key="1">
    <source>
        <dbReference type="PROSITE-ProRule" id="PRU00409"/>
    </source>
</evidence>
<evidence type="ECO:0000313" key="3">
    <source>
        <dbReference type="EMBL" id="OGY13932.1"/>
    </source>
</evidence>
<dbReference type="GO" id="GO:0005524">
    <property type="term" value="F:ATP binding"/>
    <property type="evidence" value="ECO:0007669"/>
    <property type="project" value="UniProtKB-UniRule"/>
</dbReference>
<proteinExistence type="predicted"/>
<feature type="domain" description="ATP-grasp" evidence="2">
    <location>
        <begin position="147"/>
        <end position="346"/>
    </location>
</feature>
<dbReference type="Gene3D" id="3.30.470.20">
    <property type="entry name" value="ATP-grasp fold, B domain"/>
    <property type="match status" value="1"/>
</dbReference>
<dbReference type="PROSITE" id="PS50975">
    <property type="entry name" value="ATP_GRASP"/>
    <property type="match status" value="1"/>
</dbReference>
<dbReference type="PANTHER" id="PTHR21621">
    <property type="entry name" value="RIBOSOMAL PROTEIN S6 MODIFICATION PROTEIN"/>
    <property type="match status" value="1"/>
</dbReference>
<dbReference type="Pfam" id="PF08443">
    <property type="entry name" value="RimK"/>
    <property type="match status" value="1"/>
</dbReference>
<comment type="caution">
    <text evidence="3">The sequence shown here is derived from an EMBL/GenBank/DDBJ whole genome shotgun (WGS) entry which is preliminary data.</text>
</comment>
<name>A0A1G1VFD9_9BACT</name>
<dbReference type="InterPro" id="IPR013651">
    <property type="entry name" value="ATP-grasp_RimK-type"/>
</dbReference>
<dbReference type="EMBL" id="MHCC01000006">
    <property type="protein sequence ID" value="OGY13932.1"/>
    <property type="molecule type" value="Genomic_DNA"/>
</dbReference>
<evidence type="ECO:0000259" key="2">
    <source>
        <dbReference type="PROSITE" id="PS50975"/>
    </source>
</evidence>
<dbReference type="GO" id="GO:0016879">
    <property type="term" value="F:ligase activity, forming carbon-nitrogen bonds"/>
    <property type="evidence" value="ECO:0007669"/>
    <property type="project" value="TreeGrafter"/>
</dbReference>
<organism evidence="3 4">
    <name type="scientific">Candidatus Blackburnbacteria bacterium RIFCSPLOWO2_01_FULL_40_20</name>
    <dbReference type="NCBI Taxonomy" id="1797519"/>
    <lineage>
        <taxon>Bacteria</taxon>
        <taxon>Candidatus Blackburniibacteriota</taxon>
    </lineage>
</organism>
<keyword evidence="1" id="KW-0067">ATP-binding</keyword>
<dbReference type="Proteomes" id="UP000178659">
    <property type="component" value="Unassembled WGS sequence"/>
</dbReference>